<accession>A0A8A3P6L2</accession>
<dbReference type="OrthoDB" id="9988524at2759"/>
<reference evidence="1" key="1">
    <citation type="submission" date="2020-10" db="EMBL/GenBank/DDBJ databases">
        <title>Genome Sequence of Monilinia vaccinii-corymbosi Sheds Light on Mummy Berry Disease Infection of Blueberry and Mating Type.</title>
        <authorList>
            <person name="Yow A.G."/>
            <person name="Zhang Y."/>
            <person name="Bansal K."/>
            <person name="Eacker S.M."/>
            <person name="Sullivan S."/>
            <person name="Liachko I."/>
            <person name="Cubeta M.A."/>
            <person name="Rollins J.A."/>
            <person name="Ashrafi H."/>
        </authorList>
    </citation>
    <scope>NUCLEOTIDE SEQUENCE</scope>
    <source>
        <strain evidence="1">RL-1</strain>
    </source>
</reference>
<dbReference type="Gene3D" id="3.90.190.10">
    <property type="entry name" value="Protein tyrosine phosphatase superfamily"/>
    <property type="match status" value="1"/>
</dbReference>
<name>A0A8A3P6L2_9HELO</name>
<protein>
    <recommendedName>
        <fullName evidence="3">Tyrosine specific protein phosphatases domain-containing protein</fullName>
    </recommendedName>
</protein>
<proteinExistence type="predicted"/>
<dbReference type="EMBL" id="CP063405">
    <property type="protein sequence ID" value="QSZ29348.1"/>
    <property type="molecule type" value="Genomic_DNA"/>
</dbReference>
<dbReference type="PANTHER" id="PTHR31126:SF10">
    <property type="entry name" value="PROTEIN PHOSPHATASE, PUTATIVE (AFU_ORTHOLOGUE AFUA_6G06650)-RELATED"/>
    <property type="match status" value="1"/>
</dbReference>
<dbReference type="AlphaFoldDB" id="A0A8A3P6L2"/>
<sequence>MALPRNGRKGLYDGEFENILNFRDVGKTINGFLRRKLVKEGKLYRSARPDDATRSDRQRLKDHYGIKTVLDLRTLTEHDKQAKKRAKDVGNRGLIKSNGALKDPVKIPGIEYLEINVNGKGFERSLVWQLSPYSLMKLIGLMGLGYRLEAIGILGREVMQPRGLLGLGFDTIHHCGPELATVLRTYCSPSNYPILAHCTQGKDRTGLAIALVLFILEIPLEAVSHDYLMSEEKLLPERESRLEEIHEIGLSDDFAGCPANFIEKTYEYLEKSYGGVENYLTTIGFMEEERLALVRELKA</sequence>
<dbReference type="InterPro" id="IPR029021">
    <property type="entry name" value="Prot-tyrosine_phosphatase-like"/>
</dbReference>
<dbReference type="Proteomes" id="UP000672032">
    <property type="component" value="Chromosome 1"/>
</dbReference>
<dbReference type="InterPro" id="IPR026893">
    <property type="entry name" value="Tyr/Ser_Pase_IphP-type"/>
</dbReference>
<evidence type="ECO:0008006" key="3">
    <source>
        <dbReference type="Google" id="ProtNLM"/>
    </source>
</evidence>
<evidence type="ECO:0000313" key="2">
    <source>
        <dbReference type="Proteomes" id="UP000672032"/>
    </source>
</evidence>
<dbReference type="PANTHER" id="PTHR31126">
    <property type="entry name" value="TYROSINE-PROTEIN PHOSPHATASE"/>
    <property type="match status" value="1"/>
</dbReference>
<dbReference type="Pfam" id="PF13350">
    <property type="entry name" value="Y_phosphatase3"/>
    <property type="match status" value="1"/>
</dbReference>
<dbReference type="SUPFAM" id="SSF52799">
    <property type="entry name" value="(Phosphotyrosine protein) phosphatases II"/>
    <property type="match status" value="1"/>
</dbReference>
<keyword evidence="2" id="KW-1185">Reference proteome</keyword>
<organism evidence="1 2">
    <name type="scientific">Monilinia vaccinii-corymbosi</name>
    <dbReference type="NCBI Taxonomy" id="61207"/>
    <lineage>
        <taxon>Eukaryota</taxon>
        <taxon>Fungi</taxon>
        <taxon>Dikarya</taxon>
        <taxon>Ascomycota</taxon>
        <taxon>Pezizomycotina</taxon>
        <taxon>Leotiomycetes</taxon>
        <taxon>Helotiales</taxon>
        <taxon>Sclerotiniaceae</taxon>
        <taxon>Monilinia</taxon>
    </lineage>
</organism>
<dbReference type="GO" id="GO:0004721">
    <property type="term" value="F:phosphoprotein phosphatase activity"/>
    <property type="evidence" value="ECO:0007669"/>
    <property type="project" value="InterPro"/>
</dbReference>
<evidence type="ECO:0000313" key="1">
    <source>
        <dbReference type="EMBL" id="QSZ29348.1"/>
    </source>
</evidence>
<gene>
    <name evidence="1" type="ORF">DSL72_003862</name>
</gene>